<dbReference type="SMART" id="SM00211">
    <property type="entry name" value="TY"/>
    <property type="match status" value="2"/>
</dbReference>
<evidence type="ECO:0000259" key="9">
    <source>
        <dbReference type="PROSITE" id="PS51162"/>
    </source>
</evidence>
<evidence type="ECO:0000256" key="7">
    <source>
        <dbReference type="PROSITE-ProRule" id="PRU00500"/>
    </source>
</evidence>
<dbReference type="PROSITE" id="PS51162">
    <property type="entry name" value="THYROGLOBULIN_1_2"/>
    <property type="match status" value="2"/>
</dbReference>
<dbReference type="PROSITE" id="PS01186">
    <property type="entry name" value="EGF_2"/>
    <property type="match status" value="2"/>
</dbReference>
<evidence type="ECO:0000256" key="4">
    <source>
        <dbReference type="ARBA" id="ARBA00023157"/>
    </source>
</evidence>
<keyword evidence="5" id="KW-0325">Glycoprotein</keyword>
<dbReference type="InterPro" id="IPR036857">
    <property type="entry name" value="Thyroglobulin_1_sf"/>
</dbReference>
<dbReference type="SMART" id="SM00181">
    <property type="entry name" value="EGF"/>
    <property type="match status" value="4"/>
</dbReference>
<dbReference type="PANTHER" id="PTHR24033">
    <property type="entry name" value="EGF-LIKE DOMAIN-CONTAINING PROTEIN"/>
    <property type="match status" value="1"/>
</dbReference>
<feature type="disulfide bond" evidence="6">
    <location>
        <begin position="437"/>
        <end position="446"/>
    </location>
</feature>
<keyword evidence="3" id="KW-0677">Repeat</keyword>
<evidence type="ECO:0000256" key="6">
    <source>
        <dbReference type="PROSITE-ProRule" id="PRU00076"/>
    </source>
</evidence>
<accession>A0A8K0E459</accession>
<dbReference type="Gene3D" id="4.10.800.10">
    <property type="entry name" value="Thyroglobulin type-1"/>
    <property type="match status" value="2"/>
</dbReference>
<proteinExistence type="predicted"/>
<dbReference type="InterPro" id="IPR001881">
    <property type="entry name" value="EGF-like_Ca-bd_dom"/>
</dbReference>
<protein>
    <submittedName>
        <fullName evidence="10">NOTCH2 protein</fullName>
    </submittedName>
</protein>
<dbReference type="SMART" id="SM00179">
    <property type="entry name" value="EGF_CA"/>
    <property type="match status" value="2"/>
</dbReference>
<dbReference type="GO" id="GO:0005509">
    <property type="term" value="F:calcium ion binding"/>
    <property type="evidence" value="ECO:0007669"/>
    <property type="project" value="InterPro"/>
</dbReference>
<feature type="disulfide bond" evidence="6">
    <location>
        <begin position="395"/>
        <end position="404"/>
    </location>
</feature>
<feature type="domain" description="Thyroglobulin type-1" evidence="9">
    <location>
        <begin position="139"/>
        <end position="203"/>
    </location>
</feature>
<comment type="caution">
    <text evidence="6">Lacks conserved residue(s) required for the propagation of feature annotation.</text>
</comment>
<dbReference type="InterPro" id="IPR000742">
    <property type="entry name" value="EGF"/>
</dbReference>
<evidence type="ECO:0000256" key="1">
    <source>
        <dbReference type="ARBA" id="ARBA00022536"/>
    </source>
</evidence>
<organism evidence="10 11">
    <name type="scientific">Branchiostoma lanceolatum</name>
    <name type="common">Common lancelet</name>
    <name type="synonym">Amphioxus lanceolatum</name>
    <dbReference type="NCBI Taxonomy" id="7740"/>
    <lineage>
        <taxon>Eukaryota</taxon>
        <taxon>Metazoa</taxon>
        <taxon>Chordata</taxon>
        <taxon>Cephalochordata</taxon>
        <taxon>Leptocardii</taxon>
        <taxon>Amphioxiformes</taxon>
        <taxon>Branchiostomatidae</taxon>
        <taxon>Branchiostoma</taxon>
    </lineage>
</organism>
<dbReference type="OrthoDB" id="1725934at2759"/>
<feature type="domain" description="Thyroglobulin type-1" evidence="9">
    <location>
        <begin position="61"/>
        <end position="117"/>
    </location>
</feature>
<name>A0A8K0E459_BRALA</name>
<evidence type="ECO:0000313" key="10">
    <source>
        <dbReference type="EMBL" id="CAH1241830.1"/>
    </source>
</evidence>
<evidence type="ECO:0000256" key="3">
    <source>
        <dbReference type="ARBA" id="ARBA00022737"/>
    </source>
</evidence>
<reference evidence="10" key="1">
    <citation type="submission" date="2022-01" db="EMBL/GenBank/DDBJ databases">
        <authorList>
            <person name="Braso-Vives M."/>
        </authorList>
    </citation>
    <scope>NUCLEOTIDE SEQUENCE</scope>
</reference>
<feature type="domain" description="EGF-like" evidence="8">
    <location>
        <begin position="407"/>
        <end position="447"/>
    </location>
</feature>
<evidence type="ECO:0000259" key="8">
    <source>
        <dbReference type="PROSITE" id="PS50026"/>
    </source>
</evidence>
<dbReference type="PROSITE" id="PS00022">
    <property type="entry name" value="EGF_1"/>
    <property type="match status" value="3"/>
</dbReference>
<dbReference type="FunFam" id="2.10.25.10:FF:000118">
    <property type="entry name" value="protein delta homolog 2"/>
    <property type="match status" value="1"/>
</dbReference>
<dbReference type="EMBL" id="OV696697">
    <property type="protein sequence ID" value="CAH1241830.1"/>
    <property type="molecule type" value="Genomic_DNA"/>
</dbReference>
<keyword evidence="1 6" id="KW-0245">EGF-like domain</keyword>
<dbReference type="CDD" id="cd00191">
    <property type="entry name" value="TY"/>
    <property type="match status" value="1"/>
</dbReference>
<dbReference type="SUPFAM" id="SSF57196">
    <property type="entry name" value="EGF/Laminin"/>
    <property type="match status" value="2"/>
</dbReference>
<gene>
    <name evidence="10" type="primary">NOTCH2</name>
    <name evidence="10" type="ORF">BLAG_LOCUS5302</name>
</gene>
<dbReference type="AlphaFoldDB" id="A0A8K0E459"/>
<keyword evidence="11" id="KW-1185">Reference proteome</keyword>
<keyword evidence="4 6" id="KW-1015">Disulfide bond</keyword>
<dbReference type="Gene3D" id="2.10.25.10">
    <property type="entry name" value="Laminin"/>
    <property type="match status" value="3"/>
</dbReference>
<feature type="disulfide bond" evidence="7">
    <location>
        <begin position="100"/>
        <end position="107"/>
    </location>
</feature>
<dbReference type="CDD" id="cd00054">
    <property type="entry name" value="EGF_CA"/>
    <property type="match status" value="1"/>
</dbReference>
<dbReference type="Pfam" id="PF00008">
    <property type="entry name" value="EGF"/>
    <property type="match status" value="1"/>
</dbReference>
<dbReference type="Proteomes" id="UP000838412">
    <property type="component" value="Chromosome 12"/>
</dbReference>
<dbReference type="PANTHER" id="PTHR24033:SF151">
    <property type="entry name" value="NOTCH 2"/>
    <property type="match status" value="1"/>
</dbReference>
<feature type="disulfide bond" evidence="6">
    <location>
        <begin position="418"/>
        <end position="435"/>
    </location>
</feature>
<dbReference type="InterPro" id="IPR051830">
    <property type="entry name" value="NOTCH_homolog"/>
</dbReference>
<feature type="domain" description="EGF-like" evidence="8">
    <location>
        <begin position="368"/>
        <end position="405"/>
    </location>
</feature>
<evidence type="ECO:0000256" key="2">
    <source>
        <dbReference type="ARBA" id="ARBA00022729"/>
    </source>
</evidence>
<dbReference type="Pfam" id="PF00086">
    <property type="entry name" value="Thyroglobulin_1"/>
    <property type="match status" value="2"/>
</dbReference>
<evidence type="ECO:0000256" key="5">
    <source>
        <dbReference type="ARBA" id="ARBA00023180"/>
    </source>
</evidence>
<dbReference type="InterPro" id="IPR000716">
    <property type="entry name" value="Thyroglobulin_1"/>
</dbReference>
<dbReference type="PROSITE" id="PS50026">
    <property type="entry name" value="EGF_3"/>
    <property type="match status" value="2"/>
</dbReference>
<keyword evidence="2" id="KW-0732">Signal</keyword>
<dbReference type="FunFam" id="2.10.25.10:FF:000012">
    <property type="entry name" value="Delta-like protein"/>
    <property type="match status" value="1"/>
</dbReference>
<sequence length="539" mass="58849">MEKNNSSNYSKEEDHSVPGTAGDNMAFRWAVALVVFVVSTEVVVEGCWSWPAPSTQEHEEKGPCTLKTEEINEMLNGPDYVLDLAPPDCDADGYYSPKQCDIFHGFCRCVDKEGNQIGDYNGFVTDVQMGQDGTWDDSTCACAREADDITSQTPRPGMFVPRCDWKGDYDNIQCRGSMCYCVDDNLQQVGESVNRWEEHLLNCDGRPIATTPRPLPPTFRPRPPTFPTLPPRGCLYGGQFYPPGSTIYETTGCMGSGARCDENGQVLVWDNFGFGCCERNGQYYEDGTTITEGDVTCTCVGSDGAMPAPMACTGPPTAEPIGPIPPTLPPTYLFGICDDNSCFNSGVCEQVPFGSYYTCTCPPAGASDAGDCNSSPCLNDANCWDIGIEGYMCECRLGYDGPRCENYNDPCQAGNNPCQNGGTCLYDNWVGYPYCQCPPDFTGKECETLFPTSCDDSSCQNGGTCTRMPCDWPGCTAVEESWCTCAAGFTGYTCEFLFGICDDSSCFNSGVCEQVPFESYYKCTCPPGEKIKLLFFFIC</sequence>
<dbReference type="SUPFAM" id="SSF57610">
    <property type="entry name" value="Thyroglobulin type-1 domain"/>
    <property type="match status" value="2"/>
</dbReference>
<evidence type="ECO:0000313" key="11">
    <source>
        <dbReference type="Proteomes" id="UP000838412"/>
    </source>
</evidence>